<protein>
    <submittedName>
        <fullName evidence="1">Uncharacterized protein</fullName>
    </submittedName>
</protein>
<proteinExistence type="predicted"/>
<evidence type="ECO:0000313" key="1">
    <source>
        <dbReference type="EMBL" id="GIZ53686.1"/>
    </source>
</evidence>
<name>A0ABQ4Q900_9BURK</name>
<reference evidence="1 2" key="1">
    <citation type="journal article" date="2022" name="Int. J. Syst. Evol. Microbiol.">
        <title>Noviherbaspirillum aridicola sp. nov., isolated from an arid soil in Pakistan.</title>
        <authorList>
            <person name="Khan I.U."/>
            <person name="Saqib M."/>
            <person name="Amin A."/>
            <person name="Hussain F."/>
            <person name="Li L."/>
            <person name="Liu Y.H."/>
            <person name="Fang B.Z."/>
            <person name="Ahmed I."/>
            <person name="Li W.J."/>
        </authorList>
    </citation>
    <scope>NUCLEOTIDE SEQUENCE [LARGE SCALE GENOMIC DNA]</scope>
    <source>
        <strain evidence="1 2">NCCP-691</strain>
    </source>
</reference>
<comment type="caution">
    <text evidence="1">The sequence shown here is derived from an EMBL/GenBank/DDBJ whole genome shotgun (WGS) entry which is preliminary data.</text>
</comment>
<dbReference type="Proteomes" id="UP000887222">
    <property type="component" value="Unassembled WGS sequence"/>
</dbReference>
<sequence length="96" mass="10097">MQALLVKDLSLAAELDDAALSAIQGGSGYYMPKDCFPSLPKFEYGKAGDIDFNASQMLGQTQNTMVNNGNNVAFASGISAHVNPSQHGANTINFGK</sequence>
<keyword evidence="2" id="KW-1185">Reference proteome</keyword>
<organism evidence="1 2">
    <name type="scientific">Noviherbaspirillum aridicola</name>
    <dbReference type="NCBI Taxonomy" id="2849687"/>
    <lineage>
        <taxon>Bacteria</taxon>
        <taxon>Pseudomonadati</taxon>
        <taxon>Pseudomonadota</taxon>
        <taxon>Betaproteobacteria</taxon>
        <taxon>Burkholderiales</taxon>
        <taxon>Oxalobacteraceae</taxon>
        <taxon>Noviherbaspirillum</taxon>
    </lineage>
</organism>
<dbReference type="EMBL" id="BPMK01000019">
    <property type="protein sequence ID" value="GIZ53686.1"/>
    <property type="molecule type" value="Genomic_DNA"/>
</dbReference>
<gene>
    <name evidence="1" type="ORF">NCCP691_37000</name>
</gene>
<accession>A0ABQ4Q900</accession>
<dbReference type="RefSeq" id="WP_220810097.1">
    <property type="nucleotide sequence ID" value="NZ_BPMK01000019.1"/>
</dbReference>
<evidence type="ECO:0000313" key="2">
    <source>
        <dbReference type="Proteomes" id="UP000887222"/>
    </source>
</evidence>